<dbReference type="PANTHER" id="PTHR43471">
    <property type="entry name" value="ABC TRANSPORTER PERMEASE"/>
    <property type="match status" value="1"/>
</dbReference>
<dbReference type="PANTHER" id="PTHR43471:SF10">
    <property type="entry name" value="SLL1107 PROTEIN"/>
    <property type="match status" value="1"/>
</dbReference>
<evidence type="ECO:0000256" key="1">
    <source>
        <dbReference type="SAM" id="Phobius"/>
    </source>
</evidence>
<keyword evidence="1" id="KW-1133">Transmembrane helix</keyword>
<gene>
    <name evidence="2" type="ORF">A2024_04855</name>
</gene>
<feature type="transmembrane region" description="Helical" evidence="1">
    <location>
        <begin position="106"/>
        <end position="124"/>
    </location>
</feature>
<protein>
    <recommendedName>
        <fullName evidence="4">ABC transporter permease</fullName>
    </recommendedName>
</protein>
<sequence>MPKIFAIARNTFTEGIRANTLYVMIAYGLLILLGLTALTPLALGEQGRILKDLGLAGIEVMGMMVAIIVGTTLVYKEIEKRTIYVLVSKPLSRSQFLAGKYLGMEMLSAVMVGLMTVIFYAGLLMMRQDKLAVFMVPIFLIFIKISIINAVALFFSSLASPILGAVFTFCLYLAGTLSRDILELAQRLSIPSVSLAVKAVYYLLPNLGNLDVKNRIIYDQQIIWPQIWWGISYSLAYILSVMLITVMAFEKKDFK</sequence>
<feature type="transmembrane region" description="Helical" evidence="1">
    <location>
        <begin position="131"/>
        <end position="152"/>
    </location>
</feature>
<dbReference type="GO" id="GO:0140359">
    <property type="term" value="F:ABC-type transporter activity"/>
    <property type="evidence" value="ECO:0007669"/>
    <property type="project" value="InterPro"/>
</dbReference>
<feature type="transmembrane region" description="Helical" evidence="1">
    <location>
        <begin position="188"/>
        <end position="207"/>
    </location>
</feature>
<accession>A0A1F5RIY3</accession>
<organism evidence="2 3">
    <name type="scientific">Candidatus Edwardsbacteria bacterium GWF2_54_11</name>
    <dbReference type="NCBI Taxonomy" id="1817851"/>
    <lineage>
        <taxon>Bacteria</taxon>
        <taxon>Candidatus Edwardsiibacteriota</taxon>
    </lineage>
</organism>
<dbReference type="GO" id="GO:0005886">
    <property type="term" value="C:plasma membrane"/>
    <property type="evidence" value="ECO:0007669"/>
    <property type="project" value="UniProtKB-SubCell"/>
</dbReference>
<name>A0A1F5RIY3_9BACT</name>
<feature type="transmembrane region" description="Helical" evidence="1">
    <location>
        <begin position="227"/>
        <end position="249"/>
    </location>
</feature>
<reference evidence="2 3" key="1">
    <citation type="journal article" date="2016" name="Nat. Commun.">
        <title>Thousands of microbial genomes shed light on interconnected biogeochemical processes in an aquifer system.</title>
        <authorList>
            <person name="Anantharaman K."/>
            <person name="Brown C.T."/>
            <person name="Hug L.A."/>
            <person name="Sharon I."/>
            <person name="Castelle C.J."/>
            <person name="Probst A.J."/>
            <person name="Thomas B.C."/>
            <person name="Singh A."/>
            <person name="Wilkins M.J."/>
            <person name="Karaoz U."/>
            <person name="Brodie E.L."/>
            <person name="Williams K.H."/>
            <person name="Hubbard S.S."/>
            <person name="Banfield J.F."/>
        </authorList>
    </citation>
    <scope>NUCLEOTIDE SEQUENCE [LARGE SCALE GENOMIC DNA]</scope>
</reference>
<dbReference type="EMBL" id="MFFM01000002">
    <property type="protein sequence ID" value="OGF14400.1"/>
    <property type="molecule type" value="Genomic_DNA"/>
</dbReference>
<keyword evidence="1" id="KW-0472">Membrane</keyword>
<feature type="transmembrane region" description="Helical" evidence="1">
    <location>
        <begin position="158"/>
        <end position="176"/>
    </location>
</feature>
<evidence type="ECO:0000313" key="2">
    <source>
        <dbReference type="EMBL" id="OGF14400.1"/>
    </source>
</evidence>
<evidence type="ECO:0000313" key="3">
    <source>
        <dbReference type="Proteomes" id="UP000177230"/>
    </source>
</evidence>
<keyword evidence="1" id="KW-0812">Transmembrane</keyword>
<evidence type="ECO:0008006" key="4">
    <source>
        <dbReference type="Google" id="ProtNLM"/>
    </source>
</evidence>
<feature type="transmembrane region" description="Helical" evidence="1">
    <location>
        <begin position="55"/>
        <end position="75"/>
    </location>
</feature>
<feature type="transmembrane region" description="Helical" evidence="1">
    <location>
        <begin position="20"/>
        <end position="43"/>
    </location>
</feature>
<dbReference type="AlphaFoldDB" id="A0A1F5RIY3"/>
<proteinExistence type="predicted"/>
<dbReference type="Proteomes" id="UP000177230">
    <property type="component" value="Unassembled WGS sequence"/>
</dbReference>
<dbReference type="Pfam" id="PF12679">
    <property type="entry name" value="ABC2_membrane_2"/>
    <property type="match status" value="1"/>
</dbReference>
<comment type="caution">
    <text evidence="2">The sequence shown here is derived from an EMBL/GenBank/DDBJ whole genome shotgun (WGS) entry which is preliminary data.</text>
</comment>